<reference evidence="3" key="1">
    <citation type="submission" date="2020-12" db="EMBL/GenBank/DDBJ databases">
        <title>Leucobacter sp. CAS1, isolated from Chromium sludge.</title>
        <authorList>
            <person name="Xu Z."/>
        </authorList>
    </citation>
    <scope>NUCLEOTIDE SEQUENCE</scope>
    <source>
        <strain evidence="3">CSA1</strain>
    </source>
</reference>
<gene>
    <name evidence="3" type="ORF">JD276_00250</name>
</gene>
<keyword evidence="2 3" id="KW-0560">Oxidoreductase</keyword>
<dbReference type="CDD" id="cd00667">
    <property type="entry name" value="ring_hydroxylating_dioxygenases_beta"/>
    <property type="match status" value="1"/>
</dbReference>
<protein>
    <submittedName>
        <fullName evidence="3">3-phenylpropionate/cinnamic acid dioxygenase subunit beta</fullName>
        <ecNumber evidence="3">1.14.12.19</ecNumber>
    </submittedName>
</protein>
<dbReference type="GO" id="GO:0008695">
    <property type="term" value="F:3-phenylpropionate dioxygenase activity"/>
    <property type="evidence" value="ECO:0007669"/>
    <property type="project" value="UniProtKB-EC"/>
</dbReference>
<keyword evidence="4" id="KW-1185">Reference proteome</keyword>
<comment type="similarity">
    <text evidence="1">Belongs to the bacterial ring-hydroxylating dioxygenase beta subunit family.</text>
</comment>
<dbReference type="GO" id="GO:0019380">
    <property type="term" value="P:3-phenylpropionate catabolic process"/>
    <property type="evidence" value="ECO:0007669"/>
    <property type="project" value="TreeGrafter"/>
</dbReference>
<dbReference type="InterPro" id="IPR032710">
    <property type="entry name" value="NTF2-like_dom_sf"/>
</dbReference>
<dbReference type="Pfam" id="PF00866">
    <property type="entry name" value="Ring_hydroxyl_B"/>
    <property type="match status" value="1"/>
</dbReference>
<evidence type="ECO:0000313" key="3">
    <source>
        <dbReference type="EMBL" id="MBK0417469.1"/>
    </source>
</evidence>
<dbReference type="NCBIfam" id="NF007479">
    <property type="entry name" value="PRK10069.1"/>
    <property type="match status" value="1"/>
</dbReference>
<comment type="caution">
    <text evidence="3">The sequence shown here is derived from an EMBL/GenBank/DDBJ whole genome shotgun (WGS) entry which is preliminary data.</text>
</comment>
<organism evidence="3 4">
    <name type="scientific">Leucobacter chromiisoli</name>
    <dbReference type="NCBI Taxonomy" id="2796471"/>
    <lineage>
        <taxon>Bacteria</taxon>
        <taxon>Bacillati</taxon>
        <taxon>Actinomycetota</taxon>
        <taxon>Actinomycetes</taxon>
        <taxon>Micrococcales</taxon>
        <taxon>Microbacteriaceae</taxon>
        <taxon>Leucobacter</taxon>
    </lineage>
</organism>
<name>A0A934USM9_9MICO</name>
<dbReference type="RefSeq" id="WP_200112591.1">
    <property type="nucleotide sequence ID" value="NZ_JAEHOH010000001.1"/>
</dbReference>
<accession>A0A934USM9</accession>
<dbReference type="SUPFAM" id="SSF54427">
    <property type="entry name" value="NTF2-like"/>
    <property type="match status" value="1"/>
</dbReference>
<evidence type="ECO:0000256" key="2">
    <source>
        <dbReference type="ARBA" id="ARBA00023002"/>
    </source>
</evidence>
<dbReference type="AlphaFoldDB" id="A0A934USM9"/>
<dbReference type="Gene3D" id="3.10.450.50">
    <property type="match status" value="1"/>
</dbReference>
<dbReference type="EMBL" id="JAEHOH010000001">
    <property type="protein sequence ID" value="MBK0417469.1"/>
    <property type="molecule type" value="Genomic_DNA"/>
</dbReference>
<keyword evidence="3" id="KW-0223">Dioxygenase</keyword>
<dbReference type="Proteomes" id="UP000608530">
    <property type="component" value="Unassembled WGS sequence"/>
</dbReference>
<evidence type="ECO:0000256" key="1">
    <source>
        <dbReference type="ARBA" id="ARBA00009570"/>
    </source>
</evidence>
<dbReference type="EC" id="1.14.12.19" evidence="3"/>
<proteinExistence type="inferred from homology"/>
<evidence type="ECO:0000313" key="4">
    <source>
        <dbReference type="Proteomes" id="UP000608530"/>
    </source>
</evidence>
<dbReference type="InterPro" id="IPR000391">
    <property type="entry name" value="Rng_hydr_dOase-bsu"/>
</dbReference>
<sequence length="175" mass="20781">MSKREEIELLHDVTQFFYREADLLDYREYAEWLKLLHPEVRYFIPLVRNVPRMRDNEFTREQQDNAWMDEGYTTLEKRVKQILTNIHWAEEPPSRVSHLITNTVLLSVEGDPGSREVTTRSRVFVYQNRIDDEVNHFVGKRIDTLAETEGGWLLKHRTVHLDQSVLLAKALTVFI</sequence>
<dbReference type="PANTHER" id="PTHR41534">
    <property type="entry name" value="BLR3401 PROTEIN"/>
    <property type="match status" value="1"/>
</dbReference>
<dbReference type="PANTHER" id="PTHR41534:SF2">
    <property type="entry name" value="3-PHENYLPROPIONATE_CINNAMIC ACID DIOXYGENASE SUBUNIT BETA"/>
    <property type="match status" value="1"/>
</dbReference>